<protein>
    <recommendedName>
        <fullName evidence="4">Thiol:disulfide interchange protein DsbD N-terminal domain-containing protein</fullName>
    </recommendedName>
</protein>
<sequence length="61" mass="6985">MRIILFLLLGWYTIGNIQAQIKEPVKFKNELKMTSETEAEIVFTASIEKGWHIYSTGLVAL</sequence>
<evidence type="ECO:0000313" key="2">
    <source>
        <dbReference type="EMBL" id="OUQ70752.1"/>
    </source>
</evidence>
<dbReference type="Proteomes" id="UP000196036">
    <property type="component" value="Unassembled WGS sequence"/>
</dbReference>
<proteinExistence type="predicted"/>
<dbReference type="AlphaFoldDB" id="A0A1Y4VL10"/>
<evidence type="ECO:0000313" key="3">
    <source>
        <dbReference type="Proteomes" id="UP000196036"/>
    </source>
</evidence>
<evidence type="ECO:0008006" key="4">
    <source>
        <dbReference type="Google" id="ProtNLM"/>
    </source>
</evidence>
<accession>A0A1Y4VL10</accession>
<dbReference type="Proteomes" id="UP001197958">
    <property type="component" value="Unassembled WGS sequence"/>
</dbReference>
<organism evidence="2 3">
    <name type="scientific">Bacteroides xylanisolvens</name>
    <dbReference type="NCBI Taxonomy" id="371601"/>
    <lineage>
        <taxon>Bacteria</taxon>
        <taxon>Pseudomonadati</taxon>
        <taxon>Bacteroidota</taxon>
        <taxon>Bacteroidia</taxon>
        <taxon>Bacteroidales</taxon>
        <taxon>Bacteroidaceae</taxon>
        <taxon>Bacteroides</taxon>
    </lineage>
</organism>
<dbReference type="EMBL" id="JAIWWW010000007">
    <property type="protein sequence ID" value="MCA4522301.1"/>
    <property type="molecule type" value="Genomic_DNA"/>
</dbReference>
<dbReference type="EMBL" id="NFLW01000013">
    <property type="protein sequence ID" value="OUQ70752.1"/>
    <property type="molecule type" value="Genomic_DNA"/>
</dbReference>
<comment type="caution">
    <text evidence="2">The sequence shown here is derived from an EMBL/GenBank/DDBJ whole genome shotgun (WGS) entry which is preliminary data.</text>
</comment>
<gene>
    <name evidence="2" type="ORF">B5E52_08740</name>
    <name evidence="1" type="ORF">LDZ35_03620</name>
</gene>
<name>A0A1Y4VL10_9BACE</name>
<evidence type="ECO:0000313" key="1">
    <source>
        <dbReference type="EMBL" id="MCA4522301.1"/>
    </source>
</evidence>
<reference evidence="2" key="2">
    <citation type="journal article" date="2018" name="BMC Genomics">
        <title>Whole genome sequencing and function prediction of 133 gut anaerobes isolated from chicken caecum in pure cultures.</title>
        <authorList>
            <person name="Medvecky M."/>
            <person name="Cejkova D."/>
            <person name="Polansky O."/>
            <person name="Karasova D."/>
            <person name="Kubasova T."/>
            <person name="Cizek A."/>
            <person name="Rychlik I."/>
        </authorList>
    </citation>
    <scope>NUCLEOTIDE SEQUENCE</scope>
    <source>
        <strain evidence="2">An109</strain>
    </source>
</reference>
<reference evidence="3" key="1">
    <citation type="submission" date="2017-04" db="EMBL/GenBank/DDBJ databases">
        <title>Function of individual gut microbiota members based on whole genome sequencing of pure cultures obtained from chicken caecum.</title>
        <authorList>
            <person name="Medvecky M."/>
            <person name="Cejkova D."/>
            <person name="Polansky O."/>
            <person name="Karasova D."/>
            <person name="Kubasova T."/>
            <person name="Cizek A."/>
            <person name="Rychlik I."/>
        </authorList>
    </citation>
    <scope>NUCLEOTIDE SEQUENCE [LARGE SCALE GENOMIC DNA]</scope>
    <source>
        <strain evidence="3">An109</strain>
    </source>
</reference>
<reference evidence="1" key="3">
    <citation type="submission" date="2023-08" db="EMBL/GenBank/DDBJ databases">
        <title>Mucin Metabolism Genes Underlie the Key Renovations of Bacteroides xylanisolvens Genomes in Captive Great Apes.</title>
        <authorList>
            <person name="Nishida A.H."/>
        </authorList>
    </citation>
    <scope>NUCLEOTIDE SEQUENCE</scope>
    <source>
        <strain evidence="1">P19.10B</strain>
    </source>
</reference>